<accession>A4WYY8</accession>
<dbReference type="AlphaFoldDB" id="A4WYY8"/>
<dbReference type="EMBL" id="CP000662">
    <property type="protein sequence ID" value="ABP72602.1"/>
    <property type="molecule type" value="Genomic_DNA"/>
</dbReference>
<dbReference type="KEGG" id="rsq:Rsph17025_3736"/>
<evidence type="ECO:0000313" key="1">
    <source>
        <dbReference type="EMBL" id="ABP72602.1"/>
    </source>
</evidence>
<proteinExistence type="predicted"/>
<dbReference type="HOGENOM" id="CLU_112445_1_0_5"/>
<dbReference type="InterPro" id="IPR014948">
    <property type="entry name" value="BrxA"/>
</dbReference>
<evidence type="ECO:0008006" key="2">
    <source>
        <dbReference type="Google" id="ProtNLM"/>
    </source>
</evidence>
<name>A4WYY8_CERS5</name>
<dbReference type="Pfam" id="PF08849">
    <property type="entry name" value="BrxA"/>
    <property type="match status" value="1"/>
</dbReference>
<geneLocation type="plasmid" evidence="1">
    <name>pRSPA01</name>
</geneLocation>
<keyword evidence="1" id="KW-0614">Plasmid</keyword>
<protein>
    <recommendedName>
        <fullName evidence="2">DUF1819 family protein</fullName>
    </recommendedName>
</protein>
<dbReference type="BioCyc" id="RSPH349102:G1G8M-3851-MONOMER"/>
<organism evidence="1">
    <name type="scientific">Cereibacter sphaeroides (strain ATCC 17025 / ATH 2.4.3)</name>
    <name type="common">Rhodobacter sphaeroides</name>
    <dbReference type="NCBI Taxonomy" id="349102"/>
    <lineage>
        <taxon>Bacteria</taxon>
        <taxon>Pseudomonadati</taxon>
        <taxon>Pseudomonadota</taxon>
        <taxon>Alphaproteobacteria</taxon>
        <taxon>Rhodobacterales</taxon>
        <taxon>Paracoccaceae</taxon>
        <taxon>Cereibacter</taxon>
    </lineage>
</organism>
<sequence>MTVTEHQPYKMSFATGGLLLNESVEVARMHVPSEAWDTTLRRALEDGVTSLPKAASRRRTLREIVNRISTLDDEELDFLVEGADRQDQQALLWLATCRAYRFVREFATEVIHERFLSFQLDLPLESFDILFSAKAEWDEGLAGISPMTRAKLRQVLFRIMRQASVISDDNRILSAYVSPRLKAILAEKNPRDLSVFPGLSRDGGIL</sequence>
<gene>
    <name evidence="1" type="ordered locus">Rsph17025_3736</name>
</gene>
<reference evidence="1" key="1">
    <citation type="submission" date="2007-04" db="EMBL/GenBank/DDBJ databases">
        <title>Complete sequence of plasmid pRSPA01 of Rhodobacter sphaeroides ATCC 17025.</title>
        <authorList>
            <consortium name="US DOE Joint Genome Institute"/>
            <person name="Copeland A."/>
            <person name="Lucas S."/>
            <person name="Lapidus A."/>
            <person name="Barry K."/>
            <person name="Detter J.C."/>
            <person name="Glavina del Rio T."/>
            <person name="Hammon N."/>
            <person name="Israni S."/>
            <person name="Dalin E."/>
            <person name="Tice H."/>
            <person name="Pitluck S."/>
            <person name="Chertkov O."/>
            <person name="Brettin T."/>
            <person name="Bruce D."/>
            <person name="Han C."/>
            <person name="Schmutz J."/>
            <person name="Larimer F."/>
            <person name="Land M."/>
            <person name="Hauser L."/>
            <person name="Kyrpides N."/>
            <person name="Kim E."/>
            <person name="Richardson P."/>
            <person name="Mackenzie C."/>
            <person name="Choudhary M."/>
            <person name="Donohue T.J."/>
            <person name="Kaplan S."/>
        </authorList>
    </citation>
    <scope>NUCLEOTIDE SEQUENCE [LARGE SCALE GENOMIC DNA]</scope>
    <source>
        <strain evidence="1">ATCC 17025</strain>
        <plasmid evidence="1">pRSPA01</plasmid>
    </source>
</reference>
<dbReference type="InterPro" id="IPR023137">
    <property type="entry name" value="BrxA_sf"/>
</dbReference>
<dbReference type="Gene3D" id="1.10.3540.10">
    <property type="entry name" value="uncharacterized protein from magnetospirillum magneticum domain"/>
    <property type="match status" value="1"/>
</dbReference>